<dbReference type="GO" id="GO:0016787">
    <property type="term" value="F:hydrolase activity"/>
    <property type="evidence" value="ECO:0007669"/>
    <property type="project" value="UniProtKB-KW"/>
</dbReference>
<dbReference type="PANTHER" id="PTHR13710">
    <property type="entry name" value="DNA HELICASE RECQ FAMILY MEMBER"/>
    <property type="match status" value="1"/>
</dbReference>
<dbReference type="EC" id="3.6.4.12" evidence="6"/>
<keyword evidence="6" id="KW-0378">Hydrolase</keyword>
<dbReference type="Proteomes" id="UP000683360">
    <property type="component" value="Unassembled WGS sequence"/>
</dbReference>
<name>A0A8S3SLJ5_MYTED</name>
<proteinExistence type="inferred from homology"/>
<dbReference type="AlphaFoldDB" id="A0A8S3SLJ5"/>
<reference evidence="6" key="1">
    <citation type="submission" date="2021-03" db="EMBL/GenBank/DDBJ databases">
        <authorList>
            <person name="Bekaert M."/>
        </authorList>
    </citation>
    <scope>NUCLEOTIDE SEQUENCE</scope>
</reference>
<dbReference type="OrthoDB" id="10006077at2759"/>
<keyword evidence="3" id="KW-0413">Isomerase</keyword>
<dbReference type="PROSITE" id="PS51192">
    <property type="entry name" value="HELICASE_ATP_BIND_1"/>
    <property type="match status" value="1"/>
</dbReference>
<evidence type="ECO:0000256" key="4">
    <source>
        <dbReference type="ARBA" id="ARBA00023242"/>
    </source>
</evidence>
<dbReference type="GO" id="GO:0005634">
    <property type="term" value="C:nucleus"/>
    <property type="evidence" value="ECO:0007669"/>
    <property type="project" value="TreeGrafter"/>
</dbReference>
<dbReference type="InterPro" id="IPR014001">
    <property type="entry name" value="Helicase_ATP-bd"/>
</dbReference>
<evidence type="ECO:0000259" key="5">
    <source>
        <dbReference type="PROSITE" id="PS51192"/>
    </source>
</evidence>
<dbReference type="GO" id="GO:0000724">
    <property type="term" value="P:double-strand break repair via homologous recombination"/>
    <property type="evidence" value="ECO:0007669"/>
    <property type="project" value="TreeGrafter"/>
</dbReference>
<gene>
    <name evidence="6" type="ORF">MEDL_32402</name>
</gene>
<dbReference type="GO" id="GO:0005737">
    <property type="term" value="C:cytoplasm"/>
    <property type="evidence" value="ECO:0007669"/>
    <property type="project" value="TreeGrafter"/>
</dbReference>
<dbReference type="Gene3D" id="3.40.50.300">
    <property type="entry name" value="P-loop containing nucleotide triphosphate hydrolases"/>
    <property type="match status" value="1"/>
</dbReference>
<dbReference type="SUPFAM" id="SSF52540">
    <property type="entry name" value="P-loop containing nucleoside triphosphate hydrolases"/>
    <property type="match status" value="1"/>
</dbReference>
<dbReference type="InterPro" id="IPR027417">
    <property type="entry name" value="P-loop_NTPase"/>
</dbReference>
<accession>A0A8S3SLJ5</accession>
<dbReference type="GO" id="GO:0003677">
    <property type="term" value="F:DNA binding"/>
    <property type="evidence" value="ECO:0007669"/>
    <property type="project" value="UniProtKB-KW"/>
</dbReference>
<feature type="domain" description="Helicase ATP-binding" evidence="5">
    <location>
        <begin position="1"/>
        <end position="133"/>
    </location>
</feature>
<evidence type="ECO:0000256" key="1">
    <source>
        <dbReference type="ARBA" id="ARBA00005446"/>
    </source>
</evidence>
<dbReference type="Pfam" id="PF00270">
    <property type="entry name" value="DEAD"/>
    <property type="match status" value="1"/>
</dbReference>
<evidence type="ECO:0000256" key="2">
    <source>
        <dbReference type="ARBA" id="ARBA00023125"/>
    </source>
</evidence>
<evidence type="ECO:0000313" key="7">
    <source>
        <dbReference type="Proteomes" id="UP000683360"/>
    </source>
</evidence>
<keyword evidence="4" id="KW-0539">Nucleus</keyword>
<organism evidence="6 7">
    <name type="scientific">Mytilus edulis</name>
    <name type="common">Blue mussel</name>
    <dbReference type="NCBI Taxonomy" id="6550"/>
    <lineage>
        <taxon>Eukaryota</taxon>
        <taxon>Metazoa</taxon>
        <taxon>Spiralia</taxon>
        <taxon>Lophotrochozoa</taxon>
        <taxon>Mollusca</taxon>
        <taxon>Bivalvia</taxon>
        <taxon>Autobranchia</taxon>
        <taxon>Pteriomorphia</taxon>
        <taxon>Mytilida</taxon>
        <taxon>Mytiloidea</taxon>
        <taxon>Mytilidae</taxon>
        <taxon>Mytilinae</taxon>
        <taxon>Mytilus</taxon>
    </lineage>
</organism>
<sequence length="186" mass="20784">MGQHIFTGKAFRNGVVIVVSPLNSSLYEQLDRYRDLAIHFNKFLYKSSGANIPLKVKYVIGHPEQIVNKGAFQLLKCELRDRTKHIIVDEAYCVVQWGNGFHEQYYELIKLRSLFPSAKLLALSATATKEIVKRLRMKGAGTIVGNVDRPAIKLVVSTRPAGCGGKLVLRTLMTIFTGHCVLKLAI</sequence>
<dbReference type="InterPro" id="IPR011545">
    <property type="entry name" value="DEAD/DEAH_box_helicase_dom"/>
</dbReference>
<dbReference type="PANTHER" id="PTHR13710:SF153">
    <property type="entry name" value="RECQ-LIKE DNA HELICASE BLM"/>
    <property type="match status" value="1"/>
</dbReference>
<protein>
    <submittedName>
        <fullName evidence="6">RecQ</fullName>
        <ecNumber evidence="6">3.6.4.12</ecNumber>
    </submittedName>
</protein>
<dbReference type="GO" id="GO:0009378">
    <property type="term" value="F:four-way junction helicase activity"/>
    <property type="evidence" value="ECO:0007669"/>
    <property type="project" value="TreeGrafter"/>
</dbReference>
<evidence type="ECO:0000313" key="6">
    <source>
        <dbReference type="EMBL" id="CAG2218799.1"/>
    </source>
</evidence>
<evidence type="ECO:0000256" key="3">
    <source>
        <dbReference type="ARBA" id="ARBA00023235"/>
    </source>
</evidence>
<dbReference type="GO" id="GO:0043138">
    <property type="term" value="F:3'-5' DNA helicase activity"/>
    <property type="evidence" value="ECO:0007669"/>
    <property type="project" value="TreeGrafter"/>
</dbReference>
<dbReference type="GO" id="GO:0005694">
    <property type="term" value="C:chromosome"/>
    <property type="evidence" value="ECO:0007669"/>
    <property type="project" value="TreeGrafter"/>
</dbReference>
<comment type="caution">
    <text evidence="6">The sequence shown here is derived from an EMBL/GenBank/DDBJ whole genome shotgun (WGS) entry which is preliminary data.</text>
</comment>
<comment type="similarity">
    <text evidence="1">Belongs to the helicase family. RecQ subfamily.</text>
</comment>
<dbReference type="GO" id="GO:0005524">
    <property type="term" value="F:ATP binding"/>
    <property type="evidence" value="ECO:0007669"/>
    <property type="project" value="InterPro"/>
</dbReference>
<keyword evidence="2" id="KW-0238">DNA-binding</keyword>
<keyword evidence="7" id="KW-1185">Reference proteome</keyword>
<dbReference type="EMBL" id="CAJPWZ010001611">
    <property type="protein sequence ID" value="CAG2218799.1"/>
    <property type="molecule type" value="Genomic_DNA"/>
</dbReference>